<dbReference type="AlphaFoldDB" id="A0A5M3Y1Y3"/>
<name>A0A5M3Y1Y3_9ACTN</name>
<dbReference type="Proteomes" id="UP000377595">
    <property type="component" value="Unassembled WGS sequence"/>
</dbReference>
<comment type="caution">
    <text evidence="1">The sequence shown here is derived from an EMBL/GenBank/DDBJ whole genome shotgun (WGS) entry which is preliminary data.</text>
</comment>
<reference evidence="1 2" key="1">
    <citation type="submission" date="2019-10" db="EMBL/GenBank/DDBJ databases">
        <title>Whole genome shotgun sequence of Acrocarpospora pleiomorpha NBRC 16267.</title>
        <authorList>
            <person name="Ichikawa N."/>
            <person name="Kimura A."/>
            <person name="Kitahashi Y."/>
            <person name="Komaki H."/>
            <person name="Oguchi A."/>
        </authorList>
    </citation>
    <scope>NUCLEOTIDE SEQUENCE [LARGE SCALE GENOMIC DNA]</scope>
    <source>
        <strain evidence="1 2">NBRC 16267</strain>
    </source>
</reference>
<protein>
    <submittedName>
        <fullName evidence="1">Uncharacterized protein</fullName>
    </submittedName>
</protein>
<sequence>MPGRKRGLAVDVLGLVVAVVVLAISAHDNAAGIALLDQVAGQALDLPIVSKHTENIRSKLKRLVSGDSRRDRAQLVPTHENELGCKFCEGRARFLARSRHERCRARISGSVTSSAPVKVSSLSLK</sequence>
<dbReference type="EMBL" id="BLAF01000121">
    <property type="protein sequence ID" value="GES27324.1"/>
    <property type="molecule type" value="Genomic_DNA"/>
</dbReference>
<accession>A0A5M3Y1Y3</accession>
<gene>
    <name evidence="1" type="ORF">Aple_102240</name>
</gene>
<evidence type="ECO:0000313" key="2">
    <source>
        <dbReference type="Proteomes" id="UP000377595"/>
    </source>
</evidence>
<organism evidence="1 2">
    <name type="scientific">Acrocarpospora pleiomorpha</name>
    <dbReference type="NCBI Taxonomy" id="90975"/>
    <lineage>
        <taxon>Bacteria</taxon>
        <taxon>Bacillati</taxon>
        <taxon>Actinomycetota</taxon>
        <taxon>Actinomycetes</taxon>
        <taxon>Streptosporangiales</taxon>
        <taxon>Streptosporangiaceae</taxon>
        <taxon>Acrocarpospora</taxon>
    </lineage>
</organism>
<keyword evidence="2" id="KW-1185">Reference proteome</keyword>
<evidence type="ECO:0000313" key="1">
    <source>
        <dbReference type="EMBL" id="GES27324.1"/>
    </source>
</evidence>
<proteinExistence type="predicted"/>